<dbReference type="EMBL" id="PDET01000013">
    <property type="protein sequence ID" value="PRD14186.1"/>
    <property type="molecule type" value="Genomic_DNA"/>
</dbReference>
<dbReference type="InterPro" id="IPR009057">
    <property type="entry name" value="Homeodomain-like_sf"/>
</dbReference>
<dbReference type="PANTHER" id="PTHR43280">
    <property type="entry name" value="ARAC-FAMILY TRANSCRIPTIONAL REGULATOR"/>
    <property type="match status" value="1"/>
</dbReference>
<dbReference type="InterPro" id="IPR018062">
    <property type="entry name" value="HTH_AraC-typ_CS"/>
</dbReference>
<evidence type="ECO:0000256" key="3">
    <source>
        <dbReference type="ARBA" id="ARBA00023159"/>
    </source>
</evidence>
<keyword evidence="2" id="KW-0238">DNA-binding</keyword>
<dbReference type="SUPFAM" id="SSF46689">
    <property type="entry name" value="Homeodomain-like"/>
    <property type="match status" value="2"/>
</dbReference>
<dbReference type="InterPro" id="IPR020449">
    <property type="entry name" value="Tscrpt_reg_AraC-type_HTH"/>
</dbReference>
<dbReference type="Pfam" id="PF02311">
    <property type="entry name" value="AraC_binding"/>
    <property type="match status" value="1"/>
</dbReference>
<evidence type="ECO:0000259" key="6">
    <source>
        <dbReference type="PROSITE" id="PS01124"/>
    </source>
</evidence>
<dbReference type="AlphaFoldDB" id="A0A2S9I8S9"/>
<comment type="caution">
    <text evidence="7">The sequence shown here is derived from an EMBL/GenBank/DDBJ whole genome shotgun (WGS) entry which is preliminary data.</text>
</comment>
<dbReference type="InterPro" id="IPR003313">
    <property type="entry name" value="AraC-bd"/>
</dbReference>
<dbReference type="Gene3D" id="1.10.10.60">
    <property type="entry name" value="Homeodomain-like"/>
    <property type="match status" value="2"/>
</dbReference>
<dbReference type="PROSITE" id="PS01124">
    <property type="entry name" value="HTH_ARAC_FAMILY_2"/>
    <property type="match status" value="1"/>
</dbReference>
<dbReference type="GO" id="GO:0043565">
    <property type="term" value="F:sequence-specific DNA binding"/>
    <property type="evidence" value="ECO:0007669"/>
    <property type="project" value="InterPro"/>
</dbReference>
<organism evidence="7 8">
    <name type="scientific">Pantoea coffeiphila</name>
    <dbReference type="NCBI Taxonomy" id="1465635"/>
    <lineage>
        <taxon>Bacteria</taxon>
        <taxon>Pseudomonadati</taxon>
        <taxon>Pseudomonadota</taxon>
        <taxon>Gammaproteobacteria</taxon>
        <taxon>Enterobacterales</taxon>
        <taxon>Erwiniaceae</taxon>
        <taxon>Pantoea</taxon>
    </lineage>
</organism>
<keyword evidence="8" id="KW-1185">Reference proteome</keyword>
<keyword evidence="1" id="KW-0805">Transcription regulation</keyword>
<dbReference type="PROSITE" id="PS00041">
    <property type="entry name" value="HTH_ARAC_FAMILY_1"/>
    <property type="match status" value="1"/>
</dbReference>
<sequence>MLVFLKESESDRLCTDAWRLPRLLFVCKIGGEESGIPRVMHKHDERLEIMFMARGSGDYSIDGVHYLVKEGDILIFNAGITHEERPHVSGDALIYCCGLDGLHIDGLKLNQLEDRKQPGVLPSGDRYNELLCIFELLWLQVSRKEQRTLAIINSAVEALLLSCKKVWQESAADPTSENKVLGKRIKTFIDAHYNQELTLQSIARDLNINRFYLIHSFKAYSGYSPKQYLIRRRIGEAQSLLLSSDDSIAQIATQVGFENVTNFHRVFKQIVGIPPIKYKKLWLKEEG</sequence>
<evidence type="ECO:0000256" key="4">
    <source>
        <dbReference type="ARBA" id="ARBA00023163"/>
    </source>
</evidence>
<protein>
    <recommendedName>
        <fullName evidence="5">Arabinose operon regulatory protein</fullName>
    </recommendedName>
</protein>
<dbReference type="OrthoDB" id="5622169at2"/>
<dbReference type="InterPro" id="IPR018060">
    <property type="entry name" value="HTH_AraC"/>
</dbReference>
<gene>
    <name evidence="7" type="ORF">CQW29_18025</name>
</gene>
<keyword evidence="4" id="KW-0804">Transcription</keyword>
<dbReference type="InterPro" id="IPR037923">
    <property type="entry name" value="HTH-like"/>
</dbReference>
<proteinExistence type="predicted"/>
<reference evidence="7 8" key="1">
    <citation type="submission" date="2017-10" db="EMBL/GenBank/DDBJ databases">
        <title>Draft genome of two endophytic bacteria isolated from 'guarana' Paullinia cupana (Mart.) Ducke.</title>
        <authorList>
            <person name="Siqueira K.A."/>
            <person name="Liotti R.G."/>
            <person name="Mendes T.A."/>
            <person name="Soares M.A."/>
        </authorList>
    </citation>
    <scope>NUCLEOTIDE SEQUENCE [LARGE SCALE GENOMIC DNA]</scope>
    <source>
        <strain evidence="7 8">342</strain>
    </source>
</reference>
<name>A0A2S9I8S9_9GAMM</name>
<dbReference type="PRINTS" id="PR00032">
    <property type="entry name" value="HTHARAC"/>
</dbReference>
<dbReference type="PANTHER" id="PTHR43280:SF28">
    <property type="entry name" value="HTH-TYPE TRANSCRIPTIONAL ACTIVATOR RHAS"/>
    <property type="match status" value="1"/>
</dbReference>
<dbReference type="SMART" id="SM00342">
    <property type="entry name" value="HTH_ARAC"/>
    <property type="match status" value="1"/>
</dbReference>
<dbReference type="GO" id="GO:0003700">
    <property type="term" value="F:DNA-binding transcription factor activity"/>
    <property type="evidence" value="ECO:0007669"/>
    <property type="project" value="InterPro"/>
</dbReference>
<evidence type="ECO:0000256" key="5">
    <source>
        <dbReference type="ARBA" id="ARBA00044978"/>
    </source>
</evidence>
<dbReference type="SUPFAM" id="SSF51215">
    <property type="entry name" value="Regulatory protein AraC"/>
    <property type="match status" value="1"/>
</dbReference>
<dbReference type="Pfam" id="PF12833">
    <property type="entry name" value="HTH_18"/>
    <property type="match status" value="1"/>
</dbReference>
<evidence type="ECO:0000313" key="8">
    <source>
        <dbReference type="Proteomes" id="UP000239181"/>
    </source>
</evidence>
<keyword evidence="3" id="KW-0010">Activator</keyword>
<evidence type="ECO:0000256" key="1">
    <source>
        <dbReference type="ARBA" id="ARBA00023015"/>
    </source>
</evidence>
<evidence type="ECO:0000256" key="2">
    <source>
        <dbReference type="ARBA" id="ARBA00023125"/>
    </source>
</evidence>
<dbReference type="RefSeq" id="WP_105594120.1">
    <property type="nucleotide sequence ID" value="NZ_PDET01000013.1"/>
</dbReference>
<dbReference type="Proteomes" id="UP000239181">
    <property type="component" value="Unassembled WGS sequence"/>
</dbReference>
<dbReference type="InterPro" id="IPR014710">
    <property type="entry name" value="RmlC-like_jellyroll"/>
</dbReference>
<dbReference type="Gene3D" id="2.60.120.10">
    <property type="entry name" value="Jelly Rolls"/>
    <property type="match status" value="1"/>
</dbReference>
<accession>A0A2S9I8S9</accession>
<evidence type="ECO:0000313" key="7">
    <source>
        <dbReference type="EMBL" id="PRD14186.1"/>
    </source>
</evidence>
<feature type="domain" description="HTH araC/xylS-type" evidence="6">
    <location>
        <begin position="183"/>
        <end position="281"/>
    </location>
</feature>